<proteinExistence type="predicted"/>
<keyword evidence="3" id="KW-1185">Reference proteome</keyword>
<feature type="compositionally biased region" description="Basic and acidic residues" evidence="1">
    <location>
        <begin position="9"/>
        <end position="21"/>
    </location>
</feature>
<evidence type="ECO:0000256" key="1">
    <source>
        <dbReference type="SAM" id="MobiDB-lite"/>
    </source>
</evidence>
<protein>
    <submittedName>
        <fullName evidence="2">Uncharacterized protein</fullName>
    </submittedName>
</protein>
<feature type="region of interest" description="Disordered" evidence="1">
    <location>
        <begin position="1"/>
        <end position="30"/>
    </location>
</feature>
<dbReference type="EMBL" id="CZDF01000132">
    <property type="protein sequence ID" value="CUR30641.1"/>
    <property type="molecule type" value="Genomic_DNA"/>
</dbReference>
<organism evidence="2 3">
    <name type="scientific">Planktothrix tepida PCC 9214</name>
    <dbReference type="NCBI Taxonomy" id="671072"/>
    <lineage>
        <taxon>Bacteria</taxon>
        <taxon>Bacillati</taxon>
        <taxon>Cyanobacteriota</taxon>
        <taxon>Cyanophyceae</taxon>
        <taxon>Oscillatoriophycideae</taxon>
        <taxon>Oscillatoriales</taxon>
        <taxon>Microcoleaceae</taxon>
        <taxon>Planktothrix</taxon>
    </lineage>
</organism>
<dbReference type="Proteomes" id="UP000184315">
    <property type="component" value="Unassembled WGS sequence"/>
</dbReference>
<evidence type="ECO:0000313" key="2">
    <source>
        <dbReference type="EMBL" id="CUR30641.1"/>
    </source>
</evidence>
<reference evidence="3" key="1">
    <citation type="submission" date="2015-10" db="EMBL/GenBank/DDBJ databases">
        <authorList>
            <person name="Regsiter A."/>
            <person name="william w."/>
        </authorList>
    </citation>
    <scope>NUCLEOTIDE SEQUENCE [LARGE SCALE GENOMIC DNA]</scope>
</reference>
<name>A0A1J1LGD7_9CYAN</name>
<gene>
    <name evidence="2" type="ORF">PL9214290231</name>
</gene>
<sequence length="30" mass="3401">MRAFLWEGDTERTELEVEAEKGSQSTDATL</sequence>
<evidence type="ECO:0000313" key="3">
    <source>
        <dbReference type="Proteomes" id="UP000184315"/>
    </source>
</evidence>
<accession>A0A1J1LGD7</accession>
<dbReference type="AlphaFoldDB" id="A0A1J1LGD7"/>